<dbReference type="Proteomes" id="UP001186974">
    <property type="component" value="Unassembled WGS sequence"/>
</dbReference>
<reference evidence="1" key="1">
    <citation type="submission" date="2024-09" db="EMBL/GenBank/DDBJ databases">
        <title>Black Yeasts Isolated from many extreme environments.</title>
        <authorList>
            <person name="Coleine C."/>
            <person name="Stajich J.E."/>
            <person name="Selbmann L."/>
        </authorList>
    </citation>
    <scope>NUCLEOTIDE SEQUENCE</scope>
    <source>
        <strain evidence="1">CCFEE 5737</strain>
    </source>
</reference>
<gene>
    <name evidence="1" type="ORF">LTS18_004662</name>
</gene>
<name>A0ACC3DB51_9PEZI</name>
<sequence>MWTRKSHKDDRDDDAASTISKSSRRRDKDKDRESSKSKDRNSEPPPPASSSSSSKRRSESMVSSSTPRTQERREEGREPRERNTYPTPTAPSEVGSERTYATAPSFTEQGRVRGANMDGMGWDVPAKAISGGKLDERRFRTEREERRYREEREESRERKERAARKEEKKMRREREGSRDRDDDKREREREKRRESKRGIDDDEEKKKRKNRSEDEYGTTRADATSAVRPGRTDSYHAPHLSAQISSQFPGQDPPNFEPSAFDNPFGAAADYYADQGESVHHQPGVRPLTPNFTVNADSHLAAPSASPHPVQDTGTGAAAEFYGAPIMPGGFTEEPTPMKQSRPSENKPSKPGEASSSSKHDSAGVGSASTMAGGAASGYALGHGGNASQPSSMNVHDGNYTTSSYHQRYQEQSANASSSYHAANASGYGLGGSSSAPQIPTLGSYAASSSLSHRPSKKEKEKKHAHGKTSSYSADSHTAGYATAAGLAAGAYGIHDYDKHKHDHEHDRPGYEHQNSSYTIATNTGAGKAGGYASRPSRPSNSNFPPNNAFPSKQHQSRPSPYYIAGGSYYGPTGLGMQQRQQHRGPLGKLSDWWKDYEDVRKMEEYTEYIGVCRGCFEEGSGLGDAPRQHHYHGRGQGKRKRLDGEGYGMRSSESVNRVGLGGGAGRVDKENRYGSEAEKRRRSHKDSRSGLLAATGLGGYAAVKAAKRLLGADERGFDDTYSVKSGRYVRRSSGSSTSSSSSSDGKSRRTATSRGVVGRTQSHRSHDGSFVDVKLSSAGARASGKDHEIVRKHGDGKGVARSRSSSRDRKSRGSTTKRSDFLALSTVAAALGASLVSGGSRSHSRTRGPSRSPARHGYGYGYAGGGADVRRHHRDRSPQYDDSTRHRSSRPGARAETASSGAAGLVAGVLGATALGGFFSSAGDRDNEGFRRRRGKEGKHVKSKKPRGFFSFGNNSSSSSVDTNLAYGAGLRRRSSTSLKGQRRPQRSSERRGAVKRKSSEEKLSATLAGIAGTAAALSAAQAGRDGRGSGAGGRVVAVRDRKGKEPVRRREDMPYPEHYHQRRHRRGNGLRSSSSSSVSSSDDDNEGGEAGVWEDLPSSDAESSVISFDSGLAYGGSSRLSRKSTESLKSEGSGTGKWGWRWGFGAGKGRKDKNSDKGRKTDGGNTHRFPERPARPDAGGSVDSNYNVPSSSAYFGGPSIAAANPANAGGLSRHSTRQSSTSSVPQTPMRTAYPYSTGDPNTFDAVKRASQDSFPPPTEPIYSASRPSVAPLQQPQPEKRVSGDLYTKAERMGSIPAWAPSPSLPTYDEAPTGPPVFSGTSSPQMGRGSRHQSFGPRPEAERYTMAGALPPSSPIDEVYGRDKDERKDEEQRRKRRNSSPTPGHDGWIRDAAITGLGAAAAAGAIGLLSNREKDRKDERADRGARPAASPSRVSFDLPKLERDVRRGECQRREREEEEEARQRDLIEERGRLRREEEERQQQQRRKDAEALELKAQALRAQELARKRGEMEEMARAARVRQEAEELKERERRAREREDREREEREREEGQRQKEREEKGKRDAEMQWQRQREEEEARREVQRQAEDLRAKQAEAERLMQEQRRLEDVAWLKEEEVRAEAERTMRVMRGEDVQKVEPSFTGETDLDAREQRL</sequence>
<proteinExistence type="predicted"/>
<accession>A0ACC3DB51</accession>
<keyword evidence="2" id="KW-1185">Reference proteome</keyword>
<protein>
    <submittedName>
        <fullName evidence="1">Uncharacterized protein</fullName>
    </submittedName>
</protein>
<comment type="caution">
    <text evidence="1">The sequence shown here is derived from an EMBL/GenBank/DDBJ whole genome shotgun (WGS) entry which is preliminary data.</text>
</comment>
<feature type="non-terminal residue" evidence="1">
    <location>
        <position position="1653"/>
    </location>
</feature>
<organism evidence="1 2">
    <name type="scientific">Coniosporium uncinatum</name>
    <dbReference type="NCBI Taxonomy" id="93489"/>
    <lineage>
        <taxon>Eukaryota</taxon>
        <taxon>Fungi</taxon>
        <taxon>Dikarya</taxon>
        <taxon>Ascomycota</taxon>
        <taxon>Pezizomycotina</taxon>
        <taxon>Dothideomycetes</taxon>
        <taxon>Dothideomycetes incertae sedis</taxon>
        <taxon>Coniosporium</taxon>
    </lineage>
</organism>
<evidence type="ECO:0000313" key="2">
    <source>
        <dbReference type="Proteomes" id="UP001186974"/>
    </source>
</evidence>
<dbReference type="EMBL" id="JAWDJW010006443">
    <property type="protein sequence ID" value="KAK3064712.1"/>
    <property type="molecule type" value="Genomic_DNA"/>
</dbReference>
<evidence type="ECO:0000313" key="1">
    <source>
        <dbReference type="EMBL" id="KAK3064712.1"/>
    </source>
</evidence>